<organism evidence="1 2">
    <name type="scientific">Nezara viridula</name>
    <name type="common">Southern green stink bug</name>
    <name type="synonym">Cimex viridulus</name>
    <dbReference type="NCBI Taxonomy" id="85310"/>
    <lineage>
        <taxon>Eukaryota</taxon>
        <taxon>Metazoa</taxon>
        <taxon>Ecdysozoa</taxon>
        <taxon>Arthropoda</taxon>
        <taxon>Hexapoda</taxon>
        <taxon>Insecta</taxon>
        <taxon>Pterygota</taxon>
        <taxon>Neoptera</taxon>
        <taxon>Paraneoptera</taxon>
        <taxon>Hemiptera</taxon>
        <taxon>Heteroptera</taxon>
        <taxon>Panheteroptera</taxon>
        <taxon>Pentatomomorpha</taxon>
        <taxon>Pentatomoidea</taxon>
        <taxon>Pentatomidae</taxon>
        <taxon>Pentatominae</taxon>
        <taxon>Nezara</taxon>
    </lineage>
</organism>
<dbReference type="Proteomes" id="UP001152798">
    <property type="component" value="Chromosome 7"/>
</dbReference>
<sequence>MVAQDRGTDEDVASRIRKTPKTLSQLWPVWPIKQRYKLCIFKKKCQVGTAVQVTKQVSKRLQTFVNRCLRNILPHSIITRQSGVELPRPAKTWTAEINVEEDSNCAAQDRPGLESRS</sequence>
<dbReference type="EMBL" id="OV725083">
    <property type="protein sequence ID" value="CAH1407033.1"/>
    <property type="molecule type" value="Genomic_DNA"/>
</dbReference>
<keyword evidence="2" id="KW-1185">Reference proteome</keyword>
<proteinExistence type="predicted"/>
<name>A0A9P0MTX1_NEZVI</name>
<evidence type="ECO:0000313" key="1">
    <source>
        <dbReference type="EMBL" id="CAH1407033.1"/>
    </source>
</evidence>
<evidence type="ECO:0000313" key="2">
    <source>
        <dbReference type="Proteomes" id="UP001152798"/>
    </source>
</evidence>
<dbReference type="AlphaFoldDB" id="A0A9P0MTX1"/>
<accession>A0A9P0MTX1</accession>
<protein>
    <submittedName>
        <fullName evidence="1">Uncharacterized protein</fullName>
    </submittedName>
</protein>
<dbReference type="OrthoDB" id="6626863at2759"/>
<gene>
    <name evidence="1" type="ORF">NEZAVI_LOCUS14848</name>
</gene>
<reference evidence="1" key="1">
    <citation type="submission" date="2022-01" db="EMBL/GenBank/DDBJ databases">
        <authorList>
            <person name="King R."/>
        </authorList>
    </citation>
    <scope>NUCLEOTIDE SEQUENCE</scope>
</reference>